<name>F2Q165_TRIEC</name>
<dbReference type="SMART" id="SM00066">
    <property type="entry name" value="GAL4"/>
    <property type="match status" value="1"/>
</dbReference>
<dbReference type="Proteomes" id="UP000009169">
    <property type="component" value="Unassembled WGS sequence"/>
</dbReference>
<feature type="compositionally biased region" description="Polar residues" evidence="6">
    <location>
        <begin position="252"/>
        <end position="261"/>
    </location>
</feature>
<keyword evidence="5" id="KW-0539">Nucleus</keyword>
<organism evidence="8 9">
    <name type="scientific">Trichophyton equinum (strain ATCC MYA-4606 / CBS 127.97)</name>
    <name type="common">Horse ringworm fungus</name>
    <dbReference type="NCBI Taxonomy" id="559882"/>
    <lineage>
        <taxon>Eukaryota</taxon>
        <taxon>Fungi</taxon>
        <taxon>Dikarya</taxon>
        <taxon>Ascomycota</taxon>
        <taxon>Pezizomycotina</taxon>
        <taxon>Eurotiomycetes</taxon>
        <taxon>Eurotiomycetidae</taxon>
        <taxon>Onygenales</taxon>
        <taxon>Arthrodermataceae</taxon>
        <taxon>Trichophyton</taxon>
    </lineage>
</organism>
<accession>F2Q165</accession>
<dbReference type="InterPro" id="IPR001138">
    <property type="entry name" value="Zn2Cys6_DnaBD"/>
</dbReference>
<keyword evidence="3" id="KW-0238">DNA-binding</keyword>
<dbReference type="Gene3D" id="4.10.240.10">
    <property type="entry name" value="Zn(2)-C6 fungal-type DNA-binding domain"/>
    <property type="match status" value="1"/>
</dbReference>
<dbReference type="GO" id="GO:0008270">
    <property type="term" value="F:zinc ion binding"/>
    <property type="evidence" value="ECO:0007669"/>
    <property type="project" value="InterPro"/>
</dbReference>
<dbReference type="Pfam" id="PF00172">
    <property type="entry name" value="Zn_clus"/>
    <property type="match status" value="1"/>
</dbReference>
<dbReference type="SUPFAM" id="SSF57701">
    <property type="entry name" value="Zn2/Cys6 DNA-binding domain"/>
    <property type="match status" value="1"/>
</dbReference>
<feature type="compositionally biased region" description="Polar residues" evidence="6">
    <location>
        <begin position="809"/>
        <end position="818"/>
    </location>
</feature>
<feature type="compositionally biased region" description="Low complexity" evidence="6">
    <location>
        <begin position="98"/>
        <end position="128"/>
    </location>
</feature>
<dbReference type="GO" id="GO:0000981">
    <property type="term" value="F:DNA-binding transcription factor activity, RNA polymerase II-specific"/>
    <property type="evidence" value="ECO:0007669"/>
    <property type="project" value="InterPro"/>
</dbReference>
<dbReference type="AlphaFoldDB" id="F2Q165"/>
<evidence type="ECO:0000256" key="4">
    <source>
        <dbReference type="ARBA" id="ARBA00023163"/>
    </source>
</evidence>
<feature type="region of interest" description="Disordered" evidence="6">
    <location>
        <begin position="416"/>
        <end position="437"/>
    </location>
</feature>
<dbReference type="OrthoDB" id="5426978at2759"/>
<dbReference type="eggNOG" id="ENOG502QRVJ">
    <property type="taxonomic scope" value="Eukaryota"/>
</dbReference>
<evidence type="ECO:0000256" key="6">
    <source>
        <dbReference type="SAM" id="MobiDB-lite"/>
    </source>
</evidence>
<sequence length="850" mass="92910">MNSREHSEIPPAPSYPSPNAAQIAQGTVSYYANQRHLTADELHLSAELSREVAGASVDGGNAASVAAAATAAAAAANGLPHSQGMVLGSSGPNADGTVGVDQQQVRQQQRQQQQQDHQVQQPSQGQQHMLQFSSTQQSGVDPNHDLSYGDQSARRKRSKVSRACDECRRKKVRCDATSEAGVETCSNCRRTGATCEFSRVPMKRGPSKGYIKELADRINSLETQMQPPMQPGDMHYQQMNEDGTSARGYQDFSPSIDNQGLTRKRTLSMSEGLPNAFMQPPFIQGTRPTSVGGWPVQGPTKDAAHAADLAALDEYDTVQNGSTRVMPPFWAQELPESAKQPAINPEKLESLPAPMEVDEEVLNAYYRHIHPIFPILPNSRDLLSQYLKSATRQIQKAFLHSLLSVTGADLSRAEKALQETPTFQRAQDSLTESLREDPRSRAQAVNFVLLFTFTLLIIDADSRGPENLRGQNGISKTVLVDAAFPIAHHLARSYDQLDSCNIDDKEVDSDGNLARRNWTVLMILSRWHSLSVAGRDVFGVFEAAMPEDRGILSFASLQLARYSTSVSEIIEVLFDNAVHPSFGRMNSHSLRRLYYGQLKRLKDLESWHESTGDDEMSTTYTESVCPLLFWTLTLLLKRQLYTSVPAEVLYPAQVILDLLMQHSDSDKFITSPFHHHALGLAIMTLLESTDLPELAADAWISLDKALQIISQRDKHDSTAEEFGNIFYTRSWGECFRAMIEVKVAAFRSTQQGSGAVGSSEQRSLEHLADLAVGAGGAAAAAAAAAAATGTNTENQTARPATAGAEDAASGSQTNNNADAATGQKDRADIRVYVDFTQLTKRGYLNVFAGL</sequence>
<dbReference type="PANTHER" id="PTHR31668">
    <property type="entry name" value="GLUCOSE TRANSPORT TRANSCRIPTION REGULATOR RGT1-RELATED-RELATED"/>
    <property type="match status" value="1"/>
</dbReference>
<evidence type="ECO:0000256" key="1">
    <source>
        <dbReference type="ARBA" id="ARBA00022723"/>
    </source>
</evidence>
<feature type="compositionally biased region" description="Polar residues" evidence="6">
    <location>
        <begin position="789"/>
        <end position="798"/>
    </location>
</feature>
<feature type="region of interest" description="Disordered" evidence="6">
    <location>
        <begin position="83"/>
        <end position="161"/>
    </location>
</feature>
<protein>
    <submittedName>
        <fullName evidence="8">C6 finger domain-containing protein</fullName>
    </submittedName>
</protein>
<feature type="region of interest" description="Disordered" evidence="6">
    <location>
        <begin position="1"/>
        <end position="20"/>
    </location>
</feature>
<dbReference type="PROSITE" id="PS00463">
    <property type="entry name" value="ZN2_CY6_FUNGAL_1"/>
    <property type="match status" value="1"/>
</dbReference>
<evidence type="ECO:0000256" key="2">
    <source>
        <dbReference type="ARBA" id="ARBA00023015"/>
    </source>
</evidence>
<evidence type="ECO:0000256" key="5">
    <source>
        <dbReference type="ARBA" id="ARBA00023242"/>
    </source>
</evidence>
<feature type="region of interest" description="Disordered" evidence="6">
    <location>
        <begin position="238"/>
        <end position="261"/>
    </location>
</feature>
<dbReference type="VEuPathDB" id="FungiDB:TEQG_06861"/>
<dbReference type="GO" id="GO:0003677">
    <property type="term" value="F:DNA binding"/>
    <property type="evidence" value="ECO:0007669"/>
    <property type="project" value="UniProtKB-KW"/>
</dbReference>
<evidence type="ECO:0000256" key="3">
    <source>
        <dbReference type="ARBA" id="ARBA00023125"/>
    </source>
</evidence>
<keyword evidence="2" id="KW-0805">Transcription regulation</keyword>
<dbReference type="HOGENOM" id="CLU_005701_1_0_1"/>
<feature type="compositionally biased region" description="Polar residues" evidence="6">
    <location>
        <begin position="129"/>
        <end position="140"/>
    </location>
</feature>
<dbReference type="InterPro" id="IPR050797">
    <property type="entry name" value="Carb_Metab_Trans_Reg"/>
</dbReference>
<proteinExistence type="predicted"/>
<dbReference type="CDD" id="cd12148">
    <property type="entry name" value="fungal_TF_MHR"/>
    <property type="match status" value="1"/>
</dbReference>
<reference evidence="9" key="1">
    <citation type="journal article" date="2012" name="MBio">
        <title>Comparative genome analysis of Trichophyton rubrum and related dermatophytes reveals candidate genes involved in infection.</title>
        <authorList>
            <person name="Martinez D.A."/>
            <person name="Oliver B.G."/>
            <person name="Graeser Y."/>
            <person name="Goldberg J.M."/>
            <person name="Li W."/>
            <person name="Martinez-Rossi N.M."/>
            <person name="Monod M."/>
            <person name="Shelest E."/>
            <person name="Barton R.C."/>
            <person name="Birch E."/>
            <person name="Brakhage A.A."/>
            <person name="Chen Z."/>
            <person name="Gurr S.J."/>
            <person name="Heiman D."/>
            <person name="Heitman J."/>
            <person name="Kosti I."/>
            <person name="Rossi A."/>
            <person name="Saif S."/>
            <person name="Samalova M."/>
            <person name="Saunders C.W."/>
            <person name="Shea T."/>
            <person name="Summerbell R.C."/>
            <person name="Xu J."/>
            <person name="Young S."/>
            <person name="Zeng Q."/>
            <person name="Birren B.W."/>
            <person name="Cuomo C.A."/>
            <person name="White T.C."/>
        </authorList>
    </citation>
    <scope>NUCLEOTIDE SEQUENCE [LARGE SCALE GENOMIC DNA]</scope>
    <source>
        <strain evidence="9">ATCC MYA-4606 / CBS 127.97</strain>
    </source>
</reference>
<dbReference type="CDD" id="cd00067">
    <property type="entry name" value="GAL4"/>
    <property type="match status" value="1"/>
</dbReference>
<dbReference type="EMBL" id="DS995767">
    <property type="protein sequence ID" value="EGE07883.1"/>
    <property type="molecule type" value="Genomic_DNA"/>
</dbReference>
<evidence type="ECO:0000313" key="8">
    <source>
        <dbReference type="EMBL" id="EGE07883.1"/>
    </source>
</evidence>
<feature type="domain" description="Zn(2)-C6 fungal-type" evidence="7">
    <location>
        <begin position="163"/>
        <end position="197"/>
    </location>
</feature>
<dbReference type="InterPro" id="IPR036864">
    <property type="entry name" value="Zn2-C6_fun-type_DNA-bd_sf"/>
</dbReference>
<keyword evidence="1" id="KW-0479">Metal-binding</keyword>
<keyword evidence="4" id="KW-0804">Transcription</keyword>
<dbReference type="PROSITE" id="PS50048">
    <property type="entry name" value="ZN2_CY6_FUNGAL_2"/>
    <property type="match status" value="1"/>
</dbReference>
<dbReference type="PANTHER" id="PTHR31668:SF26">
    <property type="entry name" value="GLUCOSE TRANSPORT TRANSCRIPTION REGULATOR RGT1-RELATED"/>
    <property type="match status" value="1"/>
</dbReference>
<evidence type="ECO:0000313" key="9">
    <source>
        <dbReference type="Proteomes" id="UP000009169"/>
    </source>
</evidence>
<evidence type="ECO:0000259" key="7">
    <source>
        <dbReference type="PROSITE" id="PS50048"/>
    </source>
</evidence>
<gene>
    <name evidence="8" type="ORF">TEQG_06861</name>
</gene>
<feature type="compositionally biased region" description="Polar residues" evidence="6">
    <location>
        <begin position="419"/>
        <end position="432"/>
    </location>
</feature>
<keyword evidence="9" id="KW-1185">Reference proteome</keyword>
<feature type="region of interest" description="Disordered" evidence="6">
    <location>
        <begin position="789"/>
        <end position="823"/>
    </location>
</feature>